<keyword evidence="16" id="KW-0458">Lysosome</keyword>
<dbReference type="GO" id="GO:0015662">
    <property type="term" value="F:P-type ion transporter activity"/>
    <property type="evidence" value="ECO:0007669"/>
    <property type="project" value="InterPro"/>
</dbReference>
<evidence type="ECO:0000259" key="28">
    <source>
        <dbReference type="Pfam" id="PF12409"/>
    </source>
</evidence>
<evidence type="ECO:0000256" key="20">
    <source>
        <dbReference type="ARBA" id="ARBA00053898"/>
    </source>
</evidence>
<dbReference type="Gene3D" id="2.70.150.10">
    <property type="entry name" value="Calcium-transporting ATPase, cytoplasmic transduction domain A"/>
    <property type="match status" value="1"/>
</dbReference>
<keyword evidence="7 25" id="KW-0812">Transmembrane</keyword>
<evidence type="ECO:0000256" key="10">
    <source>
        <dbReference type="ARBA" id="ARBA00022753"/>
    </source>
</evidence>
<dbReference type="GO" id="GO:0032585">
    <property type="term" value="C:multivesicular body membrane"/>
    <property type="evidence" value="ECO:0007669"/>
    <property type="project" value="UniProtKB-SubCell"/>
</dbReference>
<dbReference type="GO" id="GO:0061462">
    <property type="term" value="P:protein localization to lysosome"/>
    <property type="evidence" value="ECO:0007669"/>
    <property type="project" value="UniProtKB-ARBA"/>
</dbReference>
<keyword evidence="14 25" id="KW-1133">Transmembrane helix</keyword>
<dbReference type="GO" id="GO:0005524">
    <property type="term" value="F:ATP binding"/>
    <property type="evidence" value="ECO:0007669"/>
    <property type="project" value="UniProtKB-KW"/>
</dbReference>
<keyword evidence="13" id="KW-1278">Translocase</keyword>
<dbReference type="InterPro" id="IPR004014">
    <property type="entry name" value="ATPase_P-typ_cation-transptr_N"/>
</dbReference>
<evidence type="ECO:0000256" key="15">
    <source>
        <dbReference type="ARBA" id="ARBA00023136"/>
    </source>
</evidence>
<evidence type="ECO:0000256" key="2">
    <source>
        <dbReference type="ARBA" id="ARBA00004155"/>
    </source>
</evidence>
<dbReference type="FunFam" id="2.70.150.10:FF:000060">
    <property type="entry name" value="Cation-transporting ATPase"/>
    <property type="match status" value="1"/>
</dbReference>
<dbReference type="GO" id="GO:0043025">
    <property type="term" value="C:neuronal cell body"/>
    <property type="evidence" value="ECO:0007669"/>
    <property type="project" value="UniProtKB-ARBA"/>
</dbReference>
<dbReference type="GO" id="GO:0006882">
    <property type="term" value="P:intracellular zinc ion homeostasis"/>
    <property type="evidence" value="ECO:0007669"/>
    <property type="project" value="UniProtKB-ARBA"/>
</dbReference>
<dbReference type="InterPro" id="IPR006544">
    <property type="entry name" value="P-type_TPase_V"/>
</dbReference>
<evidence type="ECO:0000259" key="27">
    <source>
        <dbReference type="Pfam" id="PF00690"/>
    </source>
</evidence>
<dbReference type="Pfam" id="PF00122">
    <property type="entry name" value="E1-E2_ATPase"/>
    <property type="match status" value="1"/>
</dbReference>
<keyword evidence="15 25" id="KW-0472">Membrane</keyword>
<organism evidence="29 30">
    <name type="scientific">Calyptomena viridis</name>
    <name type="common">Lesser green broadbill</name>
    <dbReference type="NCBI Taxonomy" id="135972"/>
    <lineage>
        <taxon>Eukaryota</taxon>
        <taxon>Metazoa</taxon>
        <taxon>Chordata</taxon>
        <taxon>Craniata</taxon>
        <taxon>Vertebrata</taxon>
        <taxon>Euteleostomi</taxon>
        <taxon>Archelosauria</taxon>
        <taxon>Archosauria</taxon>
        <taxon>Dinosauria</taxon>
        <taxon>Saurischia</taxon>
        <taxon>Theropoda</taxon>
        <taxon>Coelurosauria</taxon>
        <taxon>Aves</taxon>
        <taxon>Neognathae</taxon>
        <taxon>Neoaves</taxon>
        <taxon>Telluraves</taxon>
        <taxon>Australaves</taxon>
        <taxon>Passeriformes</taxon>
        <taxon>Eurylaimidae</taxon>
        <taxon>Calyptomena</taxon>
    </lineage>
</organism>
<feature type="non-terminal residue" evidence="29">
    <location>
        <position position="1"/>
    </location>
</feature>
<keyword evidence="10" id="KW-0967">Endosome</keyword>
<dbReference type="FunFam" id="1.20.1110.10:FF:000023">
    <property type="entry name" value="Cation-transporting ATPase"/>
    <property type="match status" value="1"/>
</dbReference>
<feature type="transmembrane region" description="Helical" evidence="25">
    <location>
        <begin position="1167"/>
        <end position="1191"/>
    </location>
</feature>
<dbReference type="GO" id="GO:0010821">
    <property type="term" value="P:regulation of mitochondrion organization"/>
    <property type="evidence" value="ECO:0007669"/>
    <property type="project" value="UniProtKB-ARBA"/>
</dbReference>
<evidence type="ECO:0000313" key="29">
    <source>
        <dbReference type="EMBL" id="NWI61301.1"/>
    </source>
</evidence>
<dbReference type="FunFam" id="3.40.1110.10:FF:000026">
    <property type="entry name" value="Cation-transporting ATPase"/>
    <property type="match status" value="1"/>
</dbReference>
<dbReference type="GO" id="GO:0016887">
    <property type="term" value="F:ATP hydrolysis activity"/>
    <property type="evidence" value="ECO:0007669"/>
    <property type="project" value="InterPro"/>
</dbReference>
<evidence type="ECO:0000256" key="5">
    <source>
        <dbReference type="ARBA" id="ARBA00022448"/>
    </source>
</evidence>
<dbReference type="SUPFAM" id="SSF56784">
    <property type="entry name" value="HAD-like"/>
    <property type="match status" value="1"/>
</dbReference>
<comment type="subunit">
    <text evidence="22">Interacts with MYCBP2; the interaction inhibits the ubiquitination of TSC2 by MYCBP2. Interacts with HDAC6; the interaction results in recruitment of HDAC6 to lysosomes to promote CTTN deacetylation.</text>
</comment>
<evidence type="ECO:0000256" key="9">
    <source>
        <dbReference type="ARBA" id="ARBA00022741"/>
    </source>
</evidence>
<dbReference type="InterPro" id="IPR047819">
    <property type="entry name" value="P5A-ATPase_N"/>
</dbReference>
<keyword evidence="9" id="KW-0547">Nucleotide-binding</keyword>
<evidence type="ECO:0000256" key="22">
    <source>
        <dbReference type="ARBA" id="ARBA00065284"/>
    </source>
</evidence>
<evidence type="ECO:0000256" key="3">
    <source>
        <dbReference type="ARBA" id="ARBA00004542"/>
    </source>
</evidence>
<comment type="catalytic activity">
    <reaction evidence="18">
        <text>spermidine(out) + ATP + H2O = spermidine(in) + ADP + phosphate + H(+)</text>
        <dbReference type="Rhea" id="RHEA:29999"/>
        <dbReference type="ChEBI" id="CHEBI:15377"/>
        <dbReference type="ChEBI" id="CHEBI:15378"/>
        <dbReference type="ChEBI" id="CHEBI:30616"/>
        <dbReference type="ChEBI" id="CHEBI:43474"/>
        <dbReference type="ChEBI" id="CHEBI:57834"/>
        <dbReference type="ChEBI" id="CHEBI:456216"/>
    </reaction>
</comment>
<dbReference type="CDD" id="cd07542">
    <property type="entry name" value="P-type_ATPase_cation"/>
    <property type="match status" value="1"/>
</dbReference>
<dbReference type="InterPro" id="IPR008250">
    <property type="entry name" value="ATPase_P-typ_transduc_dom_A_sf"/>
</dbReference>
<evidence type="ECO:0000256" key="16">
    <source>
        <dbReference type="ARBA" id="ARBA00023228"/>
    </source>
</evidence>
<dbReference type="Gene3D" id="3.40.50.1000">
    <property type="entry name" value="HAD superfamily/HAD-like"/>
    <property type="match status" value="1"/>
</dbReference>
<evidence type="ECO:0000256" key="7">
    <source>
        <dbReference type="ARBA" id="ARBA00022692"/>
    </source>
</evidence>
<dbReference type="EMBL" id="WEIV01030178">
    <property type="protein sequence ID" value="NWI61301.1"/>
    <property type="molecule type" value="Genomic_DNA"/>
</dbReference>
<comment type="caution">
    <text evidence="29">The sequence shown here is derived from an EMBL/GenBank/DDBJ whole genome shotgun (WGS) entry which is preliminary data.</text>
</comment>
<feature type="transmembrane region" description="Helical" evidence="25">
    <location>
        <begin position="984"/>
        <end position="1001"/>
    </location>
</feature>
<comment type="subcellular location">
    <subcellularLocation>
        <location evidence="3">Cytoplasmic vesicle</location>
        <location evidence="3">Autophagosome membrane</location>
        <topology evidence="3">Multi-pass membrane protein</topology>
    </subcellularLocation>
    <subcellularLocation>
        <location evidence="21">Endosome</location>
        <location evidence="21">Multivesicular body membrane</location>
        <topology evidence="21">Multi-pass membrane protein</topology>
    </subcellularLocation>
    <subcellularLocation>
        <location evidence="1">Late endosome membrane</location>
        <topology evidence="1">Multi-pass membrane protein</topology>
    </subcellularLocation>
    <subcellularLocation>
        <location evidence="2">Lysosome membrane</location>
        <topology evidence="2">Multi-pass membrane protein</topology>
    </subcellularLocation>
</comment>
<feature type="transmembrane region" description="Helical" evidence="25">
    <location>
        <begin position="420"/>
        <end position="440"/>
    </location>
</feature>
<dbReference type="SUPFAM" id="SSF81660">
    <property type="entry name" value="Metal cation-transporting ATPase, ATP-binding domain N"/>
    <property type="match status" value="1"/>
</dbReference>
<dbReference type="GO" id="GO:1900180">
    <property type="term" value="P:regulation of protein localization to nucleus"/>
    <property type="evidence" value="ECO:0007669"/>
    <property type="project" value="UniProtKB-ARBA"/>
</dbReference>
<evidence type="ECO:0000256" key="14">
    <source>
        <dbReference type="ARBA" id="ARBA00022989"/>
    </source>
</evidence>
<sequence>LADSSRLLGSRRPGYGTVQPDPSHMWLELIPWLCHSQQEVWGYQRSPPRELLCHVCSVLSAGLIPLLFHWKPRLEVQAKCQPCALGQADWIVITDRFGQCFTTKVLLEPLGEGSLEHHPGARLEDRRSSIAIGVSDEQESRDTIRLHQKEENILRYYLFQGMRYVWMERRQTFCKVSVLDEGWTCADLHLSQPGLEQQDHSTRRKIYGPNLIEVPVKSYGRLLVEEVLNPFYIFQVFSIVLWVCDAYYYYAACIFLISTISLGLSLYETRKQSTTLQNMAKLSVGVRVRRPGGEEMVVSSVELVPGDCISIPTDGMLVPCDAALLTGECMVNESMLTGESVPVMKTPLPAGAQAAGTVYSPEEHRRHTLFCGTQVIQAKSYVGGEVLAVVTRTGFCTAKGDLISSILYPKPVSFKFYKDAVKFVLFLSILAFIGTLYSILILVKNQVPVGQIIIRALDLVTVIVPPALPAAMTVGTIYAQNRLKKQGIFCISPPRINLCGKIRLVCFDKVSRAGRDRRSRHGGFSRIYRAVPPQTGTLTEEGLDVWGVVPLEKSQFLPIVHEPRSLPEGPLLYALATCHTLSLLRAQLVGDPVDLKMLESTGWRLEMMEEEEGEPPEFQQFGMKVLAVVRPPPEEEQPRDRKHHSPLGILRRFPFSSSFQRMSVLVKLPGEAPAHVYIKGAPEMVASLCRKETVPLDFSQMLRHYTTDGFRVLGVAGKALGTVATFEEALQLPRDSVESGLTFLGFLVMKNVLKPESAPVIQLLRKANIRPVMVTGDNMLTALNVARSCRMLDPKERVVFVTASPPDHGKPAALKFLPAEHSQGEEQPEDLQPRDGSSLPAQLCHFALNGKSFQVVCEHFSDLLPKILIRATIFARMLPEQKTQLVCSLQELNYCVGMCGDGANDCGALRAADVGISLSEAEASVASPFTSRVANIECVPRVIREGRCSLVTSFGVFKYMALYSLVQFVSVLLLYTINTNLSDFQFLFFDLVITTTVAVLMGRTGPARELGTERPQGALISVLVLGSLLLQTALLITVQVLSYFITISQSWYIPLNSSVTAPQNLPNYENTVLFCISGFQYLILAVAMSKGYPFREPLYTNGEDGASTRSRQTSSSSSPSSFPPSVLFLLVLVLLFGLMIWLTLYPLGFPKTLLKLQGIEDLNFKLLLLGIAALNFFAAFVLETALDHGLLSCFRKLRRKKASKKLFKRLEKELSQQQPGWPPLNEPLLATP</sequence>
<dbReference type="GO" id="GO:0015203">
    <property type="term" value="F:polyamine transmembrane transporter activity"/>
    <property type="evidence" value="ECO:0007669"/>
    <property type="project" value="TreeGrafter"/>
</dbReference>
<feature type="transmembrane region" description="Helical" evidence="25">
    <location>
        <begin position="247"/>
        <end position="267"/>
    </location>
</feature>
<evidence type="ECO:0000259" key="26">
    <source>
        <dbReference type="Pfam" id="PF00122"/>
    </source>
</evidence>
<keyword evidence="5" id="KW-0813">Transport</keyword>
<feature type="domain" description="P5B-type ATPase N-terminal" evidence="28">
    <location>
        <begin position="38"/>
        <end position="166"/>
    </location>
</feature>
<dbReference type="GO" id="GO:1903543">
    <property type="term" value="P:positive regulation of exosomal secretion"/>
    <property type="evidence" value="ECO:0007669"/>
    <property type="project" value="UniProtKB-ARBA"/>
</dbReference>
<feature type="domain" description="P-type ATPase A" evidence="26">
    <location>
        <begin position="286"/>
        <end position="405"/>
    </location>
</feature>
<dbReference type="GO" id="GO:0046872">
    <property type="term" value="F:metal ion binding"/>
    <property type="evidence" value="ECO:0007669"/>
    <property type="project" value="UniProtKB-KW"/>
</dbReference>
<dbReference type="GO" id="GO:0061909">
    <property type="term" value="P:autophagosome-lysosome fusion"/>
    <property type="evidence" value="ECO:0007669"/>
    <property type="project" value="UniProtKB-ARBA"/>
</dbReference>
<evidence type="ECO:0000256" key="4">
    <source>
        <dbReference type="ARBA" id="ARBA00006000"/>
    </source>
</evidence>
<dbReference type="PANTHER" id="PTHR45630">
    <property type="entry name" value="CATION-TRANSPORTING ATPASE-RELATED"/>
    <property type="match status" value="1"/>
</dbReference>
<dbReference type="Gene3D" id="3.40.1110.10">
    <property type="entry name" value="Calcium-transporting ATPase, cytoplasmic domain N"/>
    <property type="match status" value="1"/>
</dbReference>
<dbReference type="GO" id="GO:0019829">
    <property type="term" value="F:ATPase-coupled monoatomic cation transmembrane transporter activity"/>
    <property type="evidence" value="ECO:0007669"/>
    <property type="project" value="InterPro"/>
</dbReference>
<dbReference type="GO" id="GO:1905165">
    <property type="term" value="P:regulation of lysosomal protein catabolic process"/>
    <property type="evidence" value="ECO:0007669"/>
    <property type="project" value="UniProtKB-ARBA"/>
</dbReference>
<feature type="transmembrane region" description="Helical" evidence="25">
    <location>
        <begin position="452"/>
        <end position="479"/>
    </location>
</feature>
<dbReference type="InterPro" id="IPR059000">
    <property type="entry name" value="ATPase_P-type_domA"/>
</dbReference>
<protein>
    <recommendedName>
        <fullName evidence="23">Polyamine-transporting ATPase 13A2</fullName>
    </recommendedName>
</protein>
<evidence type="ECO:0000256" key="24">
    <source>
        <dbReference type="SAM" id="MobiDB-lite"/>
    </source>
</evidence>
<evidence type="ECO:0000256" key="11">
    <source>
        <dbReference type="ARBA" id="ARBA00022840"/>
    </source>
</evidence>
<comment type="function">
    <text evidence="20">ATPase which acts as a lysosomal polyamine exporter with high affinity for spermine. Also stimulates cellular uptake of polyamines and protects against polyamine toxicity. Plays a role in intracellular cation homeostasis and the maintenance of neuronal integrity. Contributes to cellular zinc homeostasis. Confers cellular protection against Mn(2+) and Zn(2+) toxicity and mitochondrial stress. Required for proper lysosomal and mitochondrial maintenance. Regulates the autophagy-lysosome pathway through the control of SYT11 expression at both transcriptional and post-translational levels. Facilitates recruitment of deacetylase HDAC6 to lysosomes to deacetylate CTTN, leading to actin polymerization, promotion of autophagosome-lysosome fusion and completion of autophagy. Promotes secretion of exosomes as well as secretion of SCNA via exosomes. Plays a role in lipid homeostasis.</text>
</comment>
<proteinExistence type="inferred from homology"/>
<dbReference type="PANTHER" id="PTHR45630:SF2">
    <property type="entry name" value="POLYAMINE-TRANSPORTING ATPASE 13A2"/>
    <property type="match status" value="1"/>
</dbReference>
<dbReference type="SUPFAM" id="SSF81653">
    <property type="entry name" value="Calcium ATPase, transduction domain A"/>
    <property type="match status" value="1"/>
</dbReference>
<dbReference type="Pfam" id="PF13246">
    <property type="entry name" value="Cation_ATPase"/>
    <property type="match status" value="1"/>
</dbReference>
<evidence type="ECO:0000256" key="23">
    <source>
        <dbReference type="ARBA" id="ARBA00074227"/>
    </source>
</evidence>
<comment type="catalytic activity">
    <reaction evidence="19">
        <text>spermine(out) + ATP + H2O = spermine(in) + ADP + phosphate + H(+)</text>
        <dbReference type="Rhea" id="RHEA:63368"/>
        <dbReference type="ChEBI" id="CHEBI:15377"/>
        <dbReference type="ChEBI" id="CHEBI:15378"/>
        <dbReference type="ChEBI" id="CHEBI:30616"/>
        <dbReference type="ChEBI" id="CHEBI:43474"/>
        <dbReference type="ChEBI" id="CHEBI:45725"/>
        <dbReference type="ChEBI" id="CHEBI:456216"/>
    </reaction>
</comment>
<evidence type="ECO:0000256" key="8">
    <source>
        <dbReference type="ARBA" id="ARBA00022723"/>
    </source>
</evidence>
<dbReference type="NCBIfam" id="TIGR01657">
    <property type="entry name" value="P-ATPase-V"/>
    <property type="match status" value="1"/>
</dbReference>
<dbReference type="GO" id="GO:0034599">
    <property type="term" value="P:cellular response to oxidative stress"/>
    <property type="evidence" value="ECO:0007669"/>
    <property type="project" value="UniProtKB-ARBA"/>
</dbReference>
<name>A0A851CUD0_CALVR</name>
<evidence type="ECO:0000256" key="21">
    <source>
        <dbReference type="ARBA" id="ARBA00060400"/>
    </source>
</evidence>
<dbReference type="SUPFAM" id="SSF81665">
    <property type="entry name" value="Calcium ATPase, transmembrane domain M"/>
    <property type="match status" value="1"/>
</dbReference>
<feature type="non-terminal residue" evidence="29">
    <location>
        <position position="1232"/>
    </location>
</feature>
<keyword evidence="30" id="KW-1185">Reference proteome</keyword>
<evidence type="ECO:0000256" key="17">
    <source>
        <dbReference type="ARBA" id="ARBA00023329"/>
    </source>
</evidence>
<dbReference type="GO" id="GO:0016243">
    <property type="term" value="P:regulation of autophagosome size"/>
    <property type="evidence" value="ECO:0007669"/>
    <property type="project" value="TreeGrafter"/>
</dbReference>
<dbReference type="InterPro" id="IPR023299">
    <property type="entry name" value="ATPase_P-typ_cyto_dom_N"/>
</dbReference>
<dbReference type="NCBIfam" id="TIGR01494">
    <property type="entry name" value="ATPase_P-type"/>
    <property type="match status" value="1"/>
</dbReference>
<keyword evidence="6" id="KW-0597">Phosphoprotein</keyword>
<evidence type="ECO:0000256" key="6">
    <source>
        <dbReference type="ARBA" id="ARBA00022553"/>
    </source>
</evidence>
<dbReference type="GO" id="GO:0006874">
    <property type="term" value="P:intracellular calcium ion homeostasis"/>
    <property type="evidence" value="ECO:0007669"/>
    <property type="project" value="TreeGrafter"/>
</dbReference>
<feature type="domain" description="Cation-transporting P-type ATPase N-terminal" evidence="27">
    <location>
        <begin position="187"/>
        <end position="242"/>
    </location>
</feature>
<feature type="region of interest" description="Disordered" evidence="24">
    <location>
        <begin position="1213"/>
        <end position="1232"/>
    </location>
</feature>
<evidence type="ECO:0000256" key="13">
    <source>
        <dbReference type="ARBA" id="ARBA00022967"/>
    </source>
</evidence>
<evidence type="ECO:0000256" key="19">
    <source>
        <dbReference type="ARBA" id="ARBA00051772"/>
    </source>
</evidence>
<dbReference type="GO" id="GO:0000421">
    <property type="term" value="C:autophagosome membrane"/>
    <property type="evidence" value="ECO:0007669"/>
    <property type="project" value="UniProtKB-SubCell"/>
</dbReference>
<keyword evidence="11" id="KW-0067">ATP-binding</keyword>
<reference evidence="29" key="1">
    <citation type="submission" date="2019-10" db="EMBL/GenBank/DDBJ databases">
        <title>Bird 10,000 Genomes (B10K) Project - Family phase.</title>
        <authorList>
            <person name="Zhang G."/>
        </authorList>
    </citation>
    <scope>NUCLEOTIDE SEQUENCE</scope>
    <source>
        <strain evidence="29">B10K-DU-002-55</strain>
        <tissue evidence="29">Muscle</tissue>
    </source>
</reference>
<dbReference type="FunFam" id="3.40.50.1000:FF:000045">
    <property type="entry name" value="Cation-transporting ATPase"/>
    <property type="match status" value="1"/>
</dbReference>
<gene>
    <name evidence="29" type="primary">Atp13a2</name>
    <name evidence="29" type="ORF">CALVIR_R00577</name>
</gene>
<dbReference type="InterPro" id="IPR047821">
    <property type="entry name" value="P5B-type_ATPase"/>
</dbReference>
<dbReference type="GO" id="GO:0005765">
    <property type="term" value="C:lysosomal membrane"/>
    <property type="evidence" value="ECO:0007669"/>
    <property type="project" value="UniProtKB-SubCell"/>
</dbReference>
<dbReference type="InterPro" id="IPR023298">
    <property type="entry name" value="ATPase_P-typ_TM_dom_sf"/>
</dbReference>
<evidence type="ECO:0000256" key="12">
    <source>
        <dbReference type="ARBA" id="ARBA00022842"/>
    </source>
</evidence>
<feature type="transmembrane region" description="Helical" evidence="25">
    <location>
        <begin position="959"/>
        <end position="978"/>
    </location>
</feature>
<dbReference type="Proteomes" id="UP000642973">
    <property type="component" value="Unassembled WGS sequence"/>
</dbReference>
<feature type="transmembrane region" description="Helical" evidence="25">
    <location>
        <begin position="1126"/>
        <end position="1147"/>
    </location>
</feature>
<keyword evidence="8" id="KW-0479">Metal-binding</keyword>
<feature type="transmembrane region" description="Helical" evidence="25">
    <location>
        <begin position="1022"/>
        <end position="1045"/>
    </location>
</feature>
<dbReference type="InterPro" id="IPR001757">
    <property type="entry name" value="P_typ_ATPase"/>
</dbReference>
<accession>A0A851CUD0</accession>
<comment type="similarity">
    <text evidence="4">Belongs to the cation transport ATPase (P-type) (TC 3.A.3) family. Type V subfamily.</text>
</comment>
<evidence type="ECO:0000313" key="30">
    <source>
        <dbReference type="Proteomes" id="UP000642973"/>
    </source>
</evidence>
<evidence type="ECO:0000256" key="1">
    <source>
        <dbReference type="ARBA" id="ARBA00004107"/>
    </source>
</evidence>
<feature type="region of interest" description="Disordered" evidence="24">
    <location>
        <begin position="1103"/>
        <end position="1122"/>
    </location>
</feature>
<dbReference type="Pfam" id="PF12409">
    <property type="entry name" value="P5-ATPase"/>
    <property type="match status" value="1"/>
</dbReference>
<keyword evidence="12" id="KW-0460">Magnesium</keyword>
<dbReference type="Pfam" id="PF00690">
    <property type="entry name" value="Cation_ATPase_N"/>
    <property type="match status" value="1"/>
</dbReference>
<dbReference type="AlphaFoldDB" id="A0A851CUD0"/>
<dbReference type="InterPro" id="IPR023214">
    <property type="entry name" value="HAD_sf"/>
</dbReference>
<dbReference type="PRINTS" id="PR00119">
    <property type="entry name" value="CATATPASE"/>
</dbReference>
<evidence type="ECO:0000256" key="18">
    <source>
        <dbReference type="ARBA" id="ARBA00050445"/>
    </source>
</evidence>
<dbReference type="GO" id="GO:0043005">
    <property type="term" value="C:neuron projection"/>
    <property type="evidence" value="ECO:0007669"/>
    <property type="project" value="UniProtKB-ARBA"/>
</dbReference>
<keyword evidence="17" id="KW-0968">Cytoplasmic vesicle</keyword>
<evidence type="ECO:0000256" key="25">
    <source>
        <dbReference type="SAM" id="Phobius"/>
    </source>
</evidence>
<dbReference type="InterPro" id="IPR036412">
    <property type="entry name" value="HAD-like_sf"/>
</dbReference>